<feature type="region of interest" description="Disordered" evidence="1">
    <location>
        <begin position="721"/>
        <end position="750"/>
    </location>
</feature>
<dbReference type="EMBL" id="JAEHOE010000066">
    <property type="protein sequence ID" value="KAG2490028.1"/>
    <property type="molecule type" value="Genomic_DNA"/>
</dbReference>
<feature type="region of interest" description="Disordered" evidence="1">
    <location>
        <begin position="52"/>
        <end position="123"/>
    </location>
</feature>
<feature type="compositionally biased region" description="Low complexity" evidence="1">
    <location>
        <begin position="61"/>
        <end position="74"/>
    </location>
</feature>
<evidence type="ECO:0000313" key="2">
    <source>
        <dbReference type="EMBL" id="KAG2490028.1"/>
    </source>
</evidence>
<dbReference type="Proteomes" id="UP000612055">
    <property type="component" value="Unassembled WGS sequence"/>
</dbReference>
<gene>
    <name evidence="2" type="ORF">HYH03_011493</name>
</gene>
<feature type="compositionally biased region" description="Low complexity" evidence="1">
    <location>
        <begin position="185"/>
        <end position="198"/>
    </location>
</feature>
<accession>A0A835XVX2</accession>
<organism evidence="2 3">
    <name type="scientific">Edaphochlamys debaryana</name>
    <dbReference type="NCBI Taxonomy" id="47281"/>
    <lineage>
        <taxon>Eukaryota</taxon>
        <taxon>Viridiplantae</taxon>
        <taxon>Chlorophyta</taxon>
        <taxon>core chlorophytes</taxon>
        <taxon>Chlorophyceae</taxon>
        <taxon>CS clade</taxon>
        <taxon>Chlamydomonadales</taxon>
        <taxon>Chlamydomonadales incertae sedis</taxon>
        <taxon>Edaphochlamys</taxon>
    </lineage>
</organism>
<name>A0A835XVX2_9CHLO</name>
<evidence type="ECO:0000256" key="1">
    <source>
        <dbReference type="SAM" id="MobiDB-lite"/>
    </source>
</evidence>
<feature type="region of interest" description="Disordered" evidence="1">
    <location>
        <begin position="182"/>
        <end position="204"/>
    </location>
</feature>
<comment type="caution">
    <text evidence="2">The sequence shown here is derived from an EMBL/GenBank/DDBJ whole genome shotgun (WGS) entry which is preliminary data.</text>
</comment>
<feature type="region of interest" description="Disordered" evidence="1">
    <location>
        <begin position="292"/>
        <end position="334"/>
    </location>
</feature>
<reference evidence="2" key="1">
    <citation type="journal article" date="2020" name="bioRxiv">
        <title>Comparative genomics of Chlamydomonas.</title>
        <authorList>
            <person name="Craig R.J."/>
            <person name="Hasan A.R."/>
            <person name="Ness R.W."/>
            <person name="Keightley P.D."/>
        </authorList>
    </citation>
    <scope>NUCLEOTIDE SEQUENCE</scope>
    <source>
        <strain evidence="2">CCAP 11/70</strain>
    </source>
</reference>
<proteinExistence type="predicted"/>
<evidence type="ECO:0000313" key="3">
    <source>
        <dbReference type="Proteomes" id="UP000612055"/>
    </source>
</evidence>
<feature type="compositionally biased region" description="Low complexity" evidence="1">
    <location>
        <begin position="734"/>
        <end position="748"/>
    </location>
</feature>
<dbReference type="AlphaFoldDB" id="A0A835XVX2"/>
<keyword evidence="3" id="KW-1185">Reference proteome</keyword>
<sequence>MFHCTLRCKSGAAAGASHTLLRAYVHAVGPTCDDKELRLQAYEAACRQAKAGEAKQKARPEAPAASEPPRASASTDGPAVSVGHLTSDPEAYGGVAVKRPTGSATAAATADGEGDDDNNERFSRDVNGGFNFKWLQGRSPADGGHLTAATTARPCRRAGGSGGGGGGAAAFPPPAAVLRSRSAVTGPAGSATASPAAPETRPADDVRGRLAWAVCSAKAGAAGAGSALETYDDWNAWGSAMDLDGLTLTSATHAEGAGAAPPPTPVTDASGELHTRGALLGSRHSLSTAEGLGLPAAFSPRPGTARAPQPTYSPVLEPRASSGASTEGGHEAPVGNALGWADVAAVAQGSGRGYGGGWAAGGDGGGGGGGGHGDALDELLCTLGDAPDPFQWCLGSDKAGCCAQGPGHGLLREAQRTSALLLRSWQGPLRPELYSDGAQSVASDCADEGARGGFSRGRLERDRSPVPIELAQHSSYGAGGRSAAVSAGGGAGGGVGGRGGDGGGYGGGGDGSQGYHWPLPQAGQAWAPAAAIDAIVRPRTAEPAITGLAAGLSLPAALAPDATNAVATRAHAASPLTMAHPVCVSPVDPLTLLRLRPNSLGCFTAGPSYGPGCGACSGGSGGASEGPSAGGSLEAYGPSHGPSLLASAMATAPSTQLPADLIAAFAAGFQAGAISGGAGPPAGAAATLPSTFRTQQASMWACAGAGAFLSAPEGSLMTNIRPSSFPAFQPPALSPAQSRQPAAASGPPLGYPPAVVQGPWGLPTATVRPVSSAVVQQAARAPLPYDDWEPPSLEALMDPHLMQGLAGTPGAGQEGNGDLE</sequence>
<protein>
    <submittedName>
        <fullName evidence="2">Uncharacterized protein</fullName>
    </submittedName>
</protein>